<feature type="non-terminal residue" evidence="2">
    <location>
        <position position="1"/>
    </location>
</feature>
<organism evidence="2 3">
    <name type="scientific">Verticillium longisporum</name>
    <name type="common">Verticillium dahliae var. longisporum</name>
    <dbReference type="NCBI Taxonomy" id="100787"/>
    <lineage>
        <taxon>Eukaryota</taxon>
        <taxon>Fungi</taxon>
        <taxon>Dikarya</taxon>
        <taxon>Ascomycota</taxon>
        <taxon>Pezizomycotina</taxon>
        <taxon>Sordariomycetes</taxon>
        <taxon>Hypocreomycetidae</taxon>
        <taxon>Glomerellales</taxon>
        <taxon>Plectosphaerellaceae</taxon>
        <taxon>Verticillium</taxon>
    </lineage>
</organism>
<sequence length="87" mass="10202">HVQAQQHLPPQPRRHHRGHDPPVARPLRLEPEKVPQEVPRRRRHPRPGRRHPRLQGHGALARGVPRGHGALDRLPHAGRRRRRLCRD</sequence>
<feature type="compositionally biased region" description="Basic residues" evidence="1">
    <location>
        <begin position="76"/>
        <end position="87"/>
    </location>
</feature>
<feature type="compositionally biased region" description="Basic residues" evidence="1">
    <location>
        <begin position="40"/>
        <end position="54"/>
    </location>
</feature>
<reference evidence="3" key="1">
    <citation type="submission" date="2015-05" db="EMBL/GenBank/DDBJ databases">
        <authorList>
            <person name="Fogelqvist Johan"/>
        </authorList>
    </citation>
    <scope>NUCLEOTIDE SEQUENCE [LARGE SCALE GENOMIC DNA]</scope>
</reference>
<feature type="compositionally biased region" description="Basic and acidic residues" evidence="1">
    <location>
        <begin position="19"/>
        <end position="39"/>
    </location>
</feature>
<evidence type="ECO:0000313" key="3">
    <source>
        <dbReference type="Proteomes" id="UP000045706"/>
    </source>
</evidence>
<accession>A0A0G4NNK6</accession>
<dbReference type="EMBL" id="CVQI01037249">
    <property type="protein sequence ID" value="CRK48053.1"/>
    <property type="molecule type" value="Genomic_DNA"/>
</dbReference>
<gene>
    <name evidence="2" type="ORF">BN1723_020487</name>
</gene>
<protein>
    <submittedName>
        <fullName evidence="2">Uncharacterized protein</fullName>
    </submittedName>
</protein>
<dbReference type="AlphaFoldDB" id="A0A0G4NNK6"/>
<feature type="region of interest" description="Disordered" evidence="1">
    <location>
        <begin position="1"/>
        <end position="87"/>
    </location>
</feature>
<dbReference type="Proteomes" id="UP000045706">
    <property type="component" value="Unassembled WGS sequence"/>
</dbReference>
<evidence type="ECO:0000256" key="1">
    <source>
        <dbReference type="SAM" id="MobiDB-lite"/>
    </source>
</evidence>
<name>A0A0G4NNK6_VERLO</name>
<evidence type="ECO:0000313" key="2">
    <source>
        <dbReference type="EMBL" id="CRK48053.1"/>
    </source>
</evidence>
<proteinExistence type="predicted"/>